<dbReference type="EMBL" id="JARQAI010000001">
    <property type="protein sequence ID" value="MDT2735805.1"/>
    <property type="molecule type" value="Genomic_DNA"/>
</dbReference>
<dbReference type="InterPro" id="IPR035093">
    <property type="entry name" value="RelE/ParE_toxin_dom_sf"/>
</dbReference>
<proteinExistence type="predicted"/>
<dbReference type="RefSeq" id="WP_311796437.1">
    <property type="nucleotide sequence ID" value="NZ_JARQAI010000001.1"/>
</dbReference>
<keyword evidence="1" id="KW-1277">Toxin-antitoxin system</keyword>
<evidence type="ECO:0000313" key="3">
    <source>
        <dbReference type="Proteomes" id="UP001180842"/>
    </source>
</evidence>
<dbReference type="Pfam" id="PF05016">
    <property type="entry name" value="ParE_toxin"/>
    <property type="match status" value="1"/>
</dbReference>
<comment type="caution">
    <text evidence="2">The sequence shown here is derived from an EMBL/GenBank/DDBJ whole genome shotgun (WGS) entry which is preliminary data.</text>
</comment>
<sequence length="106" mass="12283">MTNRKYQLSIAAQVERDLNEITFYLTELGAYENTVDSLLKHIFDGLEQLQTHPLSGVPLDKKTSIPTNMRYLVIEDYLVFYEFDGQLIKVFRVLSAKKDDIRILGL</sequence>
<accession>A0AAE4HXG9</accession>
<gene>
    <name evidence="2" type="ORF">P7H00_01495</name>
</gene>
<protein>
    <submittedName>
        <fullName evidence="2">Type II toxin-antitoxin system RelE/ParE family toxin</fullName>
    </submittedName>
</protein>
<dbReference type="AlphaFoldDB" id="A0AAE4HXG9"/>
<evidence type="ECO:0000256" key="1">
    <source>
        <dbReference type="ARBA" id="ARBA00022649"/>
    </source>
</evidence>
<dbReference type="InterPro" id="IPR007712">
    <property type="entry name" value="RelE/ParE_toxin"/>
</dbReference>
<dbReference type="Gene3D" id="3.30.2310.20">
    <property type="entry name" value="RelE-like"/>
    <property type="match status" value="1"/>
</dbReference>
<evidence type="ECO:0000313" key="2">
    <source>
        <dbReference type="EMBL" id="MDT2735805.1"/>
    </source>
</evidence>
<name>A0AAE4HXG9_9ENTE</name>
<dbReference type="NCBIfam" id="TIGR02385">
    <property type="entry name" value="RelE_StbE"/>
    <property type="match status" value="1"/>
</dbReference>
<reference evidence="2" key="1">
    <citation type="submission" date="2023-03" db="EMBL/GenBank/DDBJ databases">
        <authorList>
            <person name="Shen W."/>
            <person name="Cai J."/>
        </authorList>
    </citation>
    <scope>NUCLEOTIDE SEQUENCE</scope>
    <source>
        <strain evidence="2">P69-2</strain>
    </source>
</reference>
<dbReference type="Proteomes" id="UP001180842">
    <property type="component" value="Unassembled WGS sequence"/>
</dbReference>
<organism evidence="2 3">
    <name type="scientific">Enterococcus pseudoavium</name>
    <dbReference type="NCBI Taxonomy" id="44007"/>
    <lineage>
        <taxon>Bacteria</taxon>
        <taxon>Bacillati</taxon>
        <taxon>Bacillota</taxon>
        <taxon>Bacilli</taxon>
        <taxon>Lactobacillales</taxon>
        <taxon>Enterococcaceae</taxon>
        <taxon>Enterococcus</taxon>
    </lineage>
</organism>